<feature type="non-terminal residue" evidence="3">
    <location>
        <position position="104"/>
    </location>
</feature>
<dbReference type="AlphaFoldDB" id="A0A7T8JTU1"/>
<dbReference type="EMBL" id="CP045908">
    <property type="protein sequence ID" value="QQP33111.1"/>
    <property type="molecule type" value="Genomic_DNA"/>
</dbReference>
<feature type="compositionally biased region" description="Polar residues" evidence="1">
    <location>
        <begin position="1"/>
        <end position="23"/>
    </location>
</feature>
<keyword evidence="4" id="KW-1185">Reference proteome</keyword>
<dbReference type="EMBL" id="CP045909">
    <property type="protein sequence ID" value="QQP32379.1"/>
    <property type="molecule type" value="Genomic_DNA"/>
</dbReference>
<dbReference type="Proteomes" id="UP000595437">
    <property type="component" value="Chromosome 19"/>
</dbReference>
<evidence type="ECO:0000313" key="2">
    <source>
        <dbReference type="EMBL" id="QQP32379.1"/>
    </source>
</evidence>
<feature type="region of interest" description="Disordered" evidence="1">
    <location>
        <begin position="65"/>
        <end position="104"/>
    </location>
</feature>
<name>A0A7T8JTU1_CALRO</name>
<protein>
    <submittedName>
        <fullName evidence="3">Uncharacterized protein</fullName>
    </submittedName>
</protein>
<feature type="non-terminal residue" evidence="3">
    <location>
        <position position="1"/>
    </location>
</feature>
<feature type="region of interest" description="Disordered" evidence="1">
    <location>
        <begin position="1"/>
        <end position="34"/>
    </location>
</feature>
<organism evidence="3 4">
    <name type="scientific">Caligus rogercresseyi</name>
    <name type="common">Sea louse</name>
    <dbReference type="NCBI Taxonomy" id="217165"/>
    <lineage>
        <taxon>Eukaryota</taxon>
        <taxon>Metazoa</taxon>
        <taxon>Ecdysozoa</taxon>
        <taxon>Arthropoda</taxon>
        <taxon>Crustacea</taxon>
        <taxon>Multicrustacea</taxon>
        <taxon>Hexanauplia</taxon>
        <taxon>Copepoda</taxon>
        <taxon>Siphonostomatoida</taxon>
        <taxon>Caligidae</taxon>
        <taxon>Caligus</taxon>
    </lineage>
</organism>
<accession>A0A7T8JTU1</accession>
<evidence type="ECO:0000313" key="4">
    <source>
        <dbReference type="Proteomes" id="UP000595437"/>
    </source>
</evidence>
<proteinExistence type="predicted"/>
<reference evidence="4" key="1">
    <citation type="submission" date="2021-01" db="EMBL/GenBank/DDBJ databases">
        <title>Caligus Genome Assembly.</title>
        <authorList>
            <person name="Gallardo-Escarate C."/>
        </authorList>
    </citation>
    <scope>NUCLEOTIDE SEQUENCE [LARGE SCALE GENOMIC DNA]</scope>
</reference>
<evidence type="ECO:0000256" key="1">
    <source>
        <dbReference type="SAM" id="MobiDB-lite"/>
    </source>
</evidence>
<sequence>QTSHGSPVTSSICSTDSEMTLTAASDGEDDPRHVSRIPFKNLQYYRFKDTPYPFATVIDDFDKLNTGMPRNPPSNPPAMNANRKMGMHKFHEDNLSPKSSMKIK</sequence>
<dbReference type="Proteomes" id="UP000595437">
    <property type="component" value="Chromosome 20"/>
</dbReference>
<evidence type="ECO:0000313" key="3">
    <source>
        <dbReference type="EMBL" id="QQP33111.1"/>
    </source>
</evidence>
<gene>
    <name evidence="3" type="ORF">FKW44_024363</name>
    <name evidence="2" type="ORF">FKW44_024673</name>
</gene>
<reference evidence="3" key="2">
    <citation type="journal article" name="Sci. Data">
        <title>Chromosome-scale genome assembly of the sea louse Caligus rogercresseyi by SMRT sequencing and Hi-C analysis.</title>
        <authorList>
            <person name="Gallardo-Escarate C."/>
            <person name="Valenzuela-Munoz V."/>
            <person name="Nunez-Acuna G."/>
            <person name="Valenzuela-Miranda D."/>
            <person name="Goncalves A.T."/>
            <person name="Escobar-Sepulveda H."/>
            <person name="Liachko I."/>
            <person name="Nelson B."/>
            <person name="Roberts S."/>
            <person name="Warren W."/>
        </authorList>
    </citation>
    <scope>NUCLEOTIDE SEQUENCE</scope>
    <source>
        <tissue evidence="3">Whole tissue</tissue>
    </source>
</reference>